<evidence type="ECO:0000256" key="4">
    <source>
        <dbReference type="ARBA" id="ARBA00022692"/>
    </source>
</evidence>
<keyword evidence="8 10" id="KW-0675">Receptor</keyword>
<evidence type="ECO:0000256" key="1">
    <source>
        <dbReference type="ARBA" id="ARBA00004651"/>
    </source>
</evidence>
<dbReference type="GO" id="GO:0043410">
    <property type="term" value="P:positive regulation of MAPK cascade"/>
    <property type="evidence" value="ECO:0007669"/>
    <property type="project" value="TreeGrafter"/>
</dbReference>
<keyword evidence="6 10" id="KW-0297">G-protein coupled receptor</keyword>
<feature type="transmembrane region" description="Helical" evidence="12">
    <location>
        <begin position="413"/>
        <end position="434"/>
    </location>
</feature>
<name>A0A1B3P993_CANBE</name>
<feature type="signal peptide" evidence="13">
    <location>
        <begin position="1"/>
        <end position="19"/>
    </location>
</feature>
<dbReference type="GO" id="GO:0004989">
    <property type="term" value="F:octopamine receptor activity"/>
    <property type="evidence" value="ECO:0007669"/>
    <property type="project" value="TreeGrafter"/>
</dbReference>
<evidence type="ECO:0000256" key="6">
    <source>
        <dbReference type="ARBA" id="ARBA00023040"/>
    </source>
</evidence>
<dbReference type="Pfam" id="PF00001">
    <property type="entry name" value="7tm_1"/>
    <property type="match status" value="1"/>
</dbReference>
<feature type="transmembrane region" description="Helical" evidence="12">
    <location>
        <begin position="91"/>
        <end position="112"/>
    </location>
</feature>
<organism evidence="15">
    <name type="scientific">Cancer borealis</name>
    <name type="common">Jonah crab</name>
    <dbReference type="NCBI Taxonomy" id="39395"/>
    <lineage>
        <taxon>Eukaryota</taxon>
        <taxon>Metazoa</taxon>
        <taxon>Ecdysozoa</taxon>
        <taxon>Arthropoda</taxon>
        <taxon>Crustacea</taxon>
        <taxon>Multicrustacea</taxon>
        <taxon>Malacostraca</taxon>
        <taxon>Eumalacostraca</taxon>
        <taxon>Eucarida</taxon>
        <taxon>Decapoda</taxon>
        <taxon>Pleocyemata</taxon>
        <taxon>Brachyura</taxon>
        <taxon>Eubrachyura</taxon>
        <taxon>Cancroidea</taxon>
        <taxon>Cancridae</taxon>
        <taxon>Cancer</taxon>
    </lineage>
</organism>
<dbReference type="AlphaFoldDB" id="A0A1B3P993"/>
<feature type="transmembrane region" description="Helical" evidence="12">
    <location>
        <begin position="446"/>
        <end position="469"/>
    </location>
</feature>
<feature type="region of interest" description="Disordered" evidence="11">
    <location>
        <begin position="326"/>
        <end position="380"/>
    </location>
</feature>
<feature type="compositionally biased region" description="Gly residues" evidence="11">
    <location>
        <begin position="339"/>
        <end position="361"/>
    </location>
</feature>
<evidence type="ECO:0000256" key="13">
    <source>
        <dbReference type="SAM" id="SignalP"/>
    </source>
</evidence>
<dbReference type="InterPro" id="IPR017452">
    <property type="entry name" value="GPCR_Rhodpsn_7TM"/>
</dbReference>
<evidence type="ECO:0000259" key="14">
    <source>
        <dbReference type="PROSITE" id="PS50262"/>
    </source>
</evidence>
<evidence type="ECO:0000256" key="12">
    <source>
        <dbReference type="SAM" id="Phobius"/>
    </source>
</evidence>
<dbReference type="InterPro" id="IPR000276">
    <property type="entry name" value="GPCR_Rhodpsn"/>
</dbReference>
<dbReference type="PROSITE" id="PS50262">
    <property type="entry name" value="G_PROTEIN_RECEP_F1_2"/>
    <property type="match status" value="1"/>
</dbReference>
<feature type="domain" description="G-protein coupled receptors family 1 profile" evidence="14">
    <location>
        <begin position="73"/>
        <end position="466"/>
    </location>
</feature>
<keyword evidence="9 10" id="KW-0807">Transducer</keyword>
<reference evidence="15" key="1">
    <citation type="submission" date="2016-02" db="EMBL/GenBank/DDBJ databases">
        <title>Deep Sequencing of Transcriptomes from the Nervous System of Two Decapod Crustaceans to Characterize Genes Important for Neural Circuit Function and Modulation.</title>
        <authorList>
            <person name="Schulz D.J."/>
            <person name="Marder E."/>
            <person name="Northcutt A.J."/>
        </authorList>
    </citation>
    <scope>NUCLEOTIDE SEQUENCE</scope>
</reference>
<feature type="chain" id="PRO_5008552495" evidence="13">
    <location>
        <begin position="20"/>
        <end position="497"/>
    </location>
</feature>
<dbReference type="GO" id="GO:0005886">
    <property type="term" value="C:plasma membrane"/>
    <property type="evidence" value="ECO:0007669"/>
    <property type="project" value="UniProtKB-SubCell"/>
</dbReference>
<evidence type="ECO:0000256" key="8">
    <source>
        <dbReference type="ARBA" id="ARBA00023170"/>
    </source>
</evidence>
<evidence type="ECO:0000256" key="3">
    <source>
        <dbReference type="ARBA" id="ARBA00022475"/>
    </source>
</evidence>
<dbReference type="PROSITE" id="PS00237">
    <property type="entry name" value="G_PROTEIN_RECEP_F1_1"/>
    <property type="match status" value="1"/>
</dbReference>
<evidence type="ECO:0000256" key="2">
    <source>
        <dbReference type="ARBA" id="ARBA00010663"/>
    </source>
</evidence>
<dbReference type="PANTHER" id="PTHR24248:SF66">
    <property type="entry name" value="OCTOPAMINE RECEPTOR BETA-3R"/>
    <property type="match status" value="1"/>
</dbReference>
<feature type="transmembrane region" description="Helical" evidence="12">
    <location>
        <begin position="132"/>
        <end position="153"/>
    </location>
</feature>
<feature type="transmembrane region" description="Helical" evidence="12">
    <location>
        <begin position="173"/>
        <end position="195"/>
    </location>
</feature>
<keyword evidence="5 12" id="KW-1133">Transmembrane helix</keyword>
<dbReference type="PRINTS" id="PR00237">
    <property type="entry name" value="GPCRRHODOPSN"/>
</dbReference>
<keyword evidence="4 10" id="KW-0812">Transmembrane</keyword>
<proteinExistence type="evidence at transcript level"/>
<evidence type="ECO:0000313" key="15">
    <source>
        <dbReference type="EMBL" id="AOG14366.1"/>
    </source>
</evidence>
<evidence type="ECO:0000256" key="11">
    <source>
        <dbReference type="SAM" id="MobiDB-lite"/>
    </source>
</evidence>
<dbReference type="SUPFAM" id="SSF81321">
    <property type="entry name" value="Family A G protein-coupled receptor-like"/>
    <property type="match status" value="1"/>
</dbReference>
<evidence type="ECO:0000256" key="7">
    <source>
        <dbReference type="ARBA" id="ARBA00023136"/>
    </source>
</evidence>
<dbReference type="GO" id="GO:0071880">
    <property type="term" value="P:adenylate cyclase-activating adrenergic receptor signaling pathway"/>
    <property type="evidence" value="ECO:0007669"/>
    <property type="project" value="TreeGrafter"/>
</dbReference>
<evidence type="ECO:0000256" key="10">
    <source>
        <dbReference type="RuleBase" id="RU000688"/>
    </source>
</evidence>
<accession>A0A1B3P993</accession>
<keyword evidence="3" id="KW-1003">Cell membrane</keyword>
<dbReference type="Gene3D" id="1.20.1070.10">
    <property type="entry name" value="Rhodopsin 7-helix transmembrane proteins"/>
    <property type="match status" value="2"/>
</dbReference>
<evidence type="ECO:0000256" key="5">
    <source>
        <dbReference type="ARBA" id="ARBA00022989"/>
    </source>
</evidence>
<comment type="similarity">
    <text evidence="2 10">Belongs to the G-protein coupled receptor 1 family.</text>
</comment>
<comment type="subcellular location">
    <subcellularLocation>
        <location evidence="1">Cell membrane</location>
        <topology evidence="1">Multi-pass membrane protein</topology>
    </subcellularLocation>
</comment>
<keyword evidence="7 12" id="KW-0472">Membrane</keyword>
<sequence length="497" mass="53972">MPVPPPLLCLSLLVSSCLALSHVEGALAPAPPRPSAPREAPEAEGEEWAGAAVGVIVVKATVMASIIVVSVLGNVLVIVSVALHRRLHSPANYLLVSLATADMLVALCAMTFNASVELTGGRWLFGRVMCDLWNSFDVYFSTVSILHLCCISVDRYYAIVRPLEYPLTITRRVLSLMLTHCWLAPVLISFLPILLGWYTTADHLRSREAHPHVCAFVVNVVFALVSSAVSFWVPCTVMVVMYFRIFQEARKQERALLTRAFSANSAAYSASFRQQQQQLEEQQQQDAATEVVSRQQLLVALQGTTFTPGNCHQEIVMNSLSPESANCGDSRGGSVAKGNGAGGTSPGGTGGGAGGAGGGGRGRLKRHGSTASWHGSVRRHPPCERRLHSTPLVATRSSPLAAGRREHKAARTLGLIMGAFVLCWLPFFTWYVSINVCGPSCRCPHAVVTALFWIGYFNSTLNPFIYAYFRADFREGFHRTLKRLSCCRARQPAGVFV</sequence>
<keyword evidence="13" id="KW-0732">Signal</keyword>
<dbReference type="EMBL" id="KU710370">
    <property type="protein sequence ID" value="AOG14366.1"/>
    <property type="molecule type" value="mRNA"/>
</dbReference>
<dbReference type="SMART" id="SM01381">
    <property type="entry name" value="7TM_GPCR_Srsx"/>
    <property type="match status" value="1"/>
</dbReference>
<feature type="transmembrane region" description="Helical" evidence="12">
    <location>
        <begin position="215"/>
        <end position="243"/>
    </location>
</feature>
<evidence type="ECO:0000256" key="9">
    <source>
        <dbReference type="ARBA" id="ARBA00023224"/>
    </source>
</evidence>
<feature type="transmembrane region" description="Helical" evidence="12">
    <location>
        <begin position="49"/>
        <end position="79"/>
    </location>
</feature>
<protein>
    <submittedName>
        <fullName evidence="15">Octopamine receptor beta-3R</fullName>
    </submittedName>
</protein>
<dbReference type="PANTHER" id="PTHR24248">
    <property type="entry name" value="ADRENERGIC RECEPTOR-RELATED G-PROTEIN COUPLED RECEPTOR"/>
    <property type="match status" value="1"/>
</dbReference>